<evidence type="ECO:0000256" key="6">
    <source>
        <dbReference type="ARBA" id="ARBA00022889"/>
    </source>
</evidence>
<dbReference type="Proteomes" id="UP000603627">
    <property type="component" value="Unassembled WGS sequence"/>
</dbReference>
<gene>
    <name evidence="13" type="primary">Vcam1</name>
    <name evidence="13" type="ORF">CALORN_R04550</name>
</gene>
<dbReference type="PIRSF" id="PIRSF000615">
    <property type="entry name" value="TyrPK_CSF1-R"/>
    <property type="match status" value="1"/>
</dbReference>
<dbReference type="InterPro" id="IPR003989">
    <property type="entry name" value="VCAM-1"/>
</dbReference>
<evidence type="ECO:0000256" key="1">
    <source>
        <dbReference type="ARBA" id="ARBA00004251"/>
    </source>
</evidence>
<feature type="domain" description="Ig-like" evidence="12">
    <location>
        <begin position="16"/>
        <end position="109"/>
    </location>
</feature>
<dbReference type="Pfam" id="PF07679">
    <property type="entry name" value="I-set"/>
    <property type="match status" value="2"/>
</dbReference>
<feature type="domain" description="Ig-like" evidence="12">
    <location>
        <begin position="399"/>
        <end position="480"/>
    </location>
</feature>
<evidence type="ECO:0000256" key="7">
    <source>
        <dbReference type="ARBA" id="ARBA00022989"/>
    </source>
</evidence>
<evidence type="ECO:0000256" key="8">
    <source>
        <dbReference type="ARBA" id="ARBA00023136"/>
    </source>
</evidence>
<dbReference type="InterPro" id="IPR047012">
    <property type="entry name" value="ICAM_VCAM"/>
</dbReference>
<protein>
    <submittedName>
        <fullName evidence="13">VCAM1 protein</fullName>
    </submittedName>
</protein>
<dbReference type="EMBL" id="WBNL01000030">
    <property type="protein sequence ID" value="NXE59800.1"/>
    <property type="molecule type" value="Genomic_DNA"/>
</dbReference>
<dbReference type="InterPro" id="IPR003987">
    <property type="entry name" value="ICAM_VCAM_N"/>
</dbReference>
<keyword evidence="3" id="KW-0812">Transmembrane</keyword>
<dbReference type="SMART" id="SM00408">
    <property type="entry name" value="IGc2"/>
    <property type="match status" value="4"/>
</dbReference>
<keyword evidence="4" id="KW-0732">Signal</keyword>
<name>A0A852A2J8_CALOR</name>
<feature type="non-terminal residue" evidence="13">
    <location>
        <position position="1"/>
    </location>
</feature>
<keyword evidence="11" id="KW-0393">Immunoglobulin domain</keyword>
<evidence type="ECO:0000313" key="13">
    <source>
        <dbReference type="EMBL" id="NXE59800.1"/>
    </source>
</evidence>
<comment type="subcellular location">
    <subcellularLocation>
        <location evidence="1">Cell membrane</location>
        <topology evidence="1">Single-pass type I membrane protein</topology>
    </subcellularLocation>
</comment>
<evidence type="ECO:0000256" key="4">
    <source>
        <dbReference type="ARBA" id="ARBA00022729"/>
    </source>
</evidence>
<dbReference type="InterPro" id="IPR013098">
    <property type="entry name" value="Ig_I-set"/>
</dbReference>
<dbReference type="InterPro" id="IPR003599">
    <property type="entry name" value="Ig_sub"/>
</dbReference>
<keyword evidence="2" id="KW-1003">Cell membrane</keyword>
<dbReference type="SMART" id="SM00409">
    <property type="entry name" value="IG"/>
    <property type="match status" value="4"/>
</dbReference>
<dbReference type="PROSITE" id="PS50835">
    <property type="entry name" value="IG_LIKE"/>
    <property type="match status" value="4"/>
</dbReference>
<dbReference type="InterPro" id="IPR008424">
    <property type="entry name" value="Ig_C2-set"/>
</dbReference>
<feature type="domain" description="Ig-like" evidence="12">
    <location>
        <begin position="311"/>
        <end position="394"/>
    </location>
</feature>
<feature type="non-terminal residue" evidence="13">
    <location>
        <position position="485"/>
    </location>
</feature>
<keyword evidence="7" id="KW-1133">Transmembrane helix</keyword>
<organism evidence="13 14">
    <name type="scientific">Calcarius ornatus</name>
    <name type="common">Chestnut-collared longspur</name>
    <dbReference type="NCBI Taxonomy" id="198940"/>
    <lineage>
        <taxon>Eukaryota</taxon>
        <taxon>Metazoa</taxon>
        <taxon>Chordata</taxon>
        <taxon>Craniata</taxon>
        <taxon>Vertebrata</taxon>
        <taxon>Euteleostomi</taxon>
        <taxon>Archelosauria</taxon>
        <taxon>Archosauria</taxon>
        <taxon>Dinosauria</taxon>
        <taxon>Saurischia</taxon>
        <taxon>Theropoda</taxon>
        <taxon>Coelurosauria</taxon>
        <taxon>Aves</taxon>
        <taxon>Neognathae</taxon>
        <taxon>Neoaves</taxon>
        <taxon>Telluraves</taxon>
        <taxon>Australaves</taxon>
        <taxon>Passeriformes</taxon>
        <taxon>Passeroidea</taxon>
        <taxon>Fringillidae</taxon>
        <taxon>Emberizinae</taxon>
        <taxon>Emberizini</taxon>
        <taxon>Calcarius</taxon>
    </lineage>
</organism>
<dbReference type="InterPro" id="IPR007110">
    <property type="entry name" value="Ig-like_dom"/>
</dbReference>
<keyword evidence="10" id="KW-0325">Glycoprotein</keyword>
<dbReference type="FunFam" id="2.60.40.10:FF:000032">
    <property type="entry name" value="palladin isoform X1"/>
    <property type="match status" value="1"/>
</dbReference>
<evidence type="ECO:0000256" key="2">
    <source>
        <dbReference type="ARBA" id="ARBA00022475"/>
    </source>
</evidence>
<evidence type="ECO:0000256" key="5">
    <source>
        <dbReference type="ARBA" id="ARBA00022737"/>
    </source>
</evidence>
<dbReference type="PANTHER" id="PTHR13771:SF14">
    <property type="entry name" value="VASCULAR CELL ADHESION PROTEIN 1"/>
    <property type="match status" value="1"/>
</dbReference>
<keyword evidence="14" id="KW-1185">Reference proteome</keyword>
<feature type="domain" description="Ig-like" evidence="12">
    <location>
        <begin position="220"/>
        <end position="304"/>
    </location>
</feature>
<dbReference type="InterPro" id="IPR003598">
    <property type="entry name" value="Ig_sub2"/>
</dbReference>
<evidence type="ECO:0000256" key="11">
    <source>
        <dbReference type="ARBA" id="ARBA00023319"/>
    </source>
</evidence>
<evidence type="ECO:0000256" key="9">
    <source>
        <dbReference type="ARBA" id="ARBA00023157"/>
    </source>
</evidence>
<evidence type="ECO:0000256" key="3">
    <source>
        <dbReference type="ARBA" id="ARBA00022692"/>
    </source>
</evidence>
<keyword evidence="5" id="KW-0677">Repeat</keyword>
<dbReference type="GO" id="GO:0005886">
    <property type="term" value="C:plasma membrane"/>
    <property type="evidence" value="ECO:0007669"/>
    <property type="project" value="UniProtKB-SubCell"/>
</dbReference>
<dbReference type="InterPro" id="IPR013783">
    <property type="entry name" value="Ig-like_fold"/>
</dbReference>
<evidence type="ECO:0000256" key="10">
    <source>
        <dbReference type="ARBA" id="ARBA00023180"/>
    </source>
</evidence>
<comment type="caution">
    <text evidence="13">The sequence shown here is derived from an EMBL/GenBank/DDBJ whole genome shotgun (WGS) entry which is preliminary data.</text>
</comment>
<keyword evidence="6" id="KW-0130">Cell adhesion</keyword>
<dbReference type="PRINTS" id="PR01472">
    <property type="entry name" value="ICAMVCAM1"/>
</dbReference>
<dbReference type="Pfam" id="PF05790">
    <property type="entry name" value="C2-set"/>
    <property type="match status" value="1"/>
</dbReference>
<dbReference type="FunFam" id="2.60.40.10:FF:000625">
    <property type="entry name" value="Vascular cell adhesion molecule 1"/>
    <property type="match status" value="1"/>
</dbReference>
<dbReference type="InterPro" id="IPR036179">
    <property type="entry name" value="Ig-like_dom_sf"/>
</dbReference>
<dbReference type="PANTHER" id="PTHR13771">
    <property type="entry name" value="INTERCELLULAR ADHESION MOLECULE"/>
    <property type="match status" value="1"/>
</dbReference>
<dbReference type="Pfam" id="PF13927">
    <property type="entry name" value="Ig_3"/>
    <property type="match status" value="2"/>
</dbReference>
<sequence>RKIKVEKAAELMCVFPFVVKAFEMEIIPAERIVAQVGGTLILTCNTTGCASPSFSWRTQMDSPLGGKVRNHKTYSTLTMNPVGIVNSHSYLCTVICGERGKKEKSVKVELYSFPSDPIVEISPSLVAGEPASVICRIPDVYPSHHLEVLLKKDEDVLHEEYFLDDDSTNTETKIVTYTFHPMTEDAGKDITCVARLPIADMDFEPKERTSSQKLNVNFGPQNTVITASPGNSPMEGDSLNLTCVTQSNPPAQIVWSKYLAEESIQQLIKNNVLFIPHVHFNDSARYICEVINLVTNKTEEATVDIIIQGAPVITKLTIEPSTTVQEGENVSIQCSAESNPPPQIILRRKSDNADIGTSSAGSILLPSVMFQNGGDYECVAENKYGKSKSEITLNVKYGPKNTMITVFPAALKEGETVTMKCTSSGNPAPVISWKKKKVTGESEKISKNATITIQNLKSQDLGLYECEAYNQFGKEEKAVELYVQG</sequence>
<dbReference type="GO" id="GO:0005178">
    <property type="term" value="F:integrin binding"/>
    <property type="evidence" value="ECO:0007669"/>
    <property type="project" value="InterPro"/>
</dbReference>
<evidence type="ECO:0000259" key="12">
    <source>
        <dbReference type="PROSITE" id="PS50835"/>
    </source>
</evidence>
<accession>A0A852A2J8</accession>
<keyword evidence="8" id="KW-0472">Membrane</keyword>
<keyword evidence="9" id="KW-1015">Disulfide bond</keyword>
<reference evidence="13" key="1">
    <citation type="submission" date="2019-09" db="EMBL/GenBank/DDBJ databases">
        <title>Bird 10,000 Genomes (B10K) Project - Family phase.</title>
        <authorList>
            <person name="Zhang G."/>
        </authorList>
    </citation>
    <scope>NUCLEOTIDE SEQUENCE</scope>
    <source>
        <strain evidence="13">B10K-DU-015-28</strain>
        <tissue evidence="13">Muscle</tissue>
    </source>
</reference>
<dbReference type="PRINTS" id="PR01474">
    <property type="entry name" value="VCAM1"/>
</dbReference>
<evidence type="ECO:0000313" key="14">
    <source>
        <dbReference type="Proteomes" id="UP000603627"/>
    </source>
</evidence>
<dbReference type="Gene3D" id="2.60.40.10">
    <property type="entry name" value="Immunoglobulins"/>
    <property type="match status" value="5"/>
</dbReference>
<dbReference type="AlphaFoldDB" id="A0A852A2J8"/>
<dbReference type="GO" id="GO:0098609">
    <property type="term" value="P:cell-cell adhesion"/>
    <property type="evidence" value="ECO:0007669"/>
    <property type="project" value="InterPro"/>
</dbReference>
<proteinExistence type="predicted"/>
<dbReference type="SUPFAM" id="SSF48726">
    <property type="entry name" value="Immunoglobulin"/>
    <property type="match status" value="5"/>
</dbReference>